<keyword evidence="3" id="KW-1185">Reference proteome</keyword>
<dbReference type="PANTHER" id="PTHR33116:SF87">
    <property type="entry name" value="OS01G0158850 PROTEIN"/>
    <property type="match status" value="1"/>
</dbReference>
<organism evidence="2 3">
    <name type="scientific">Paspalum notatum var. saurae</name>
    <dbReference type="NCBI Taxonomy" id="547442"/>
    <lineage>
        <taxon>Eukaryota</taxon>
        <taxon>Viridiplantae</taxon>
        <taxon>Streptophyta</taxon>
        <taxon>Embryophyta</taxon>
        <taxon>Tracheophyta</taxon>
        <taxon>Spermatophyta</taxon>
        <taxon>Magnoliopsida</taxon>
        <taxon>Liliopsida</taxon>
        <taxon>Poales</taxon>
        <taxon>Poaceae</taxon>
        <taxon>PACMAD clade</taxon>
        <taxon>Panicoideae</taxon>
        <taxon>Andropogonodae</taxon>
        <taxon>Paspaleae</taxon>
        <taxon>Paspalinae</taxon>
        <taxon>Paspalum</taxon>
    </lineage>
</organism>
<evidence type="ECO:0000259" key="1">
    <source>
        <dbReference type="Pfam" id="PF00078"/>
    </source>
</evidence>
<evidence type="ECO:0000313" key="3">
    <source>
        <dbReference type="Proteomes" id="UP001341281"/>
    </source>
</evidence>
<protein>
    <recommendedName>
        <fullName evidence="1">Reverse transcriptase domain-containing protein</fullName>
    </recommendedName>
</protein>
<accession>A0AAQ3SY75</accession>
<gene>
    <name evidence="2" type="ORF">U9M48_012776</name>
</gene>
<dbReference type="EMBL" id="CP144747">
    <property type="protein sequence ID" value="WVZ63113.1"/>
    <property type="molecule type" value="Genomic_DNA"/>
</dbReference>
<dbReference type="InterPro" id="IPR000477">
    <property type="entry name" value="RT_dom"/>
</dbReference>
<proteinExistence type="predicted"/>
<dbReference type="PANTHER" id="PTHR33116">
    <property type="entry name" value="REVERSE TRANSCRIPTASE ZINC-BINDING DOMAIN-CONTAINING PROTEIN-RELATED-RELATED"/>
    <property type="match status" value="1"/>
</dbReference>
<dbReference type="Proteomes" id="UP001341281">
    <property type="component" value="Chromosome 03"/>
</dbReference>
<dbReference type="AlphaFoldDB" id="A0AAQ3SY75"/>
<feature type="domain" description="Reverse transcriptase" evidence="1">
    <location>
        <begin position="17"/>
        <end position="119"/>
    </location>
</feature>
<reference evidence="2 3" key="1">
    <citation type="submission" date="2024-02" db="EMBL/GenBank/DDBJ databases">
        <title>High-quality chromosome-scale genome assembly of Pensacola bahiagrass (Paspalum notatum Flugge var. saurae).</title>
        <authorList>
            <person name="Vega J.M."/>
            <person name="Podio M."/>
            <person name="Orjuela J."/>
            <person name="Siena L.A."/>
            <person name="Pessino S.C."/>
            <person name="Combes M.C."/>
            <person name="Mariac C."/>
            <person name="Albertini E."/>
            <person name="Pupilli F."/>
            <person name="Ortiz J.P.A."/>
            <person name="Leblanc O."/>
        </authorList>
    </citation>
    <scope>NUCLEOTIDE SEQUENCE [LARGE SCALE GENOMIC DNA]</scope>
    <source>
        <strain evidence="2">R1</strain>
        <tissue evidence="2">Leaf</tissue>
    </source>
</reference>
<evidence type="ECO:0000313" key="2">
    <source>
        <dbReference type="EMBL" id="WVZ63113.1"/>
    </source>
</evidence>
<dbReference type="Pfam" id="PF00078">
    <property type="entry name" value="RVT_1"/>
    <property type="match status" value="1"/>
</dbReference>
<sequence>MDWMNGKGSRGRVAINLNGERGSYFRSKGLRGDPLSPMLFNLVGEGLAEILRTTEEKMIARGLIPELIDGGLTHLRYADDTILFLHYTEEEIKIFKFLLFCSEEMSRIIINYNKSEVFIVGVPISDRRLSKEHMSRVVEKVEKRLETWKCNHLSYGGKSILINSSLTSIPMHMMGLYWLHDGIHKSWIRLGGDSFGKGWKKRGSTI</sequence>
<name>A0AAQ3SY75_PASNO</name>